<dbReference type="Gene3D" id="3.40.50.1820">
    <property type="entry name" value="alpha/beta hydrolase"/>
    <property type="match status" value="1"/>
</dbReference>
<dbReference type="PANTHER" id="PTHR48182:SF3">
    <property type="entry name" value="DUF676 DOMAIN-CONTAINING PROTEIN"/>
    <property type="match status" value="1"/>
</dbReference>
<dbReference type="PANTHER" id="PTHR48182">
    <property type="entry name" value="PROTEIN SERAC1"/>
    <property type="match status" value="1"/>
</dbReference>
<gene>
    <name evidence="10" type="ORF">QQS21_004612</name>
</gene>
<name>A0AAJ0FVA9_9HYPO</name>
<evidence type="ECO:0000313" key="10">
    <source>
        <dbReference type="EMBL" id="KAK2601829.1"/>
    </source>
</evidence>
<dbReference type="Pfam" id="PF05729">
    <property type="entry name" value="NACHT"/>
    <property type="match status" value="1"/>
</dbReference>
<dbReference type="GO" id="GO:0008654">
    <property type="term" value="P:phospholipid biosynthetic process"/>
    <property type="evidence" value="ECO:0007669"/>
    <property type="project" value="UniProtKB-KW"/>
</dbReference>
<dbReference type="InterPro" id="IPR029058">
    <property type="entry name" value="AB_hydrolase_fold"/>
</dbReference>
<dbReference type="Gene3D" id="1.25.10.10">
    <property type="entry name" value="Leucine-rich Repeat Variant"/>
    <property type="match status" value="1"/>
</dbReference>
<evidence type="ECO:0000256" key="3">
    <source>
        <dbReference type="ARBA" id="ARBA00023209"/>
    </source>
</evidence>
<dbReference type="EMBL" id="JASWJB010000069">
    <property type="protein sequence ID" value="KAK2601829.1"/>
    <property type="molecule type" value="Genomic_DNA"/>
</dbReference>
<evidence type="ECO:0000313" key="11">
    <source>
        <dbReference type="Proteomes" id="UP001251528"/>
    </source>
</evidence>
<feature type="domain" description="NACHT" evidence="9">
    <location>
        <begin position="399"/>
        <end position="531"/>
    </location>
</feature>
<evidence type="ECO:0000256" key="2">
    <source>
        <dbReference type="ARBA" id="ARBA00022516"/>
    </source>
</evidence>
<comment type="subcellular location">
    <subcellularLocation>
        <location evidence="1">Membrane</location>
        <topology evidence="1">Single-pass membrane protein</topology>
    </subcellularLocation>
</comment>
<evidence type="ECO:0000256" key="7">
    <source>
        <dbReference type="ARBA" id="ARBA00041701"/>
    </source>
</evidence>
<dbReference type="InterPro" id="IPR007111">
    <property type="entry name" value="NACHT_NTPase"/>
</dbReference>
<dbReference type="InterPro" id="IPR011989">
    <property type="entry name" value="ARM-like"/>
</dbReference>
<dbReference type="InterPro" id="IPR027417">
    <property type="entry name" value="P-loop_NTPase"/>
</dbReference>
<dbReference type="AlphaFoldDB" id="A0AAJ0FVA9"/>
<dbReference type="SUPFAM" id="SSF48371">
    <property type="entry name" value="ARM repeat"/>
    <property type="match status" value="1"/>
</dbReference>
<keyword evidence="2" id="KW-0444">Lipid biosynthesis</keyword>
<proteinExistence type="inferred from homology"/>
<dbReference type="GO" id="GO:0016020">
    <property type="term" value="C:membrane"/>
    <property type="evidence" value="ECO:0007669"/>
    <property type="project" value="UniProtKB-SubCell"/>
</dbReference>
<dbReference type="Pfam" id="PF13646">
    <property type="entry name" value="HEAT_2"/>
    <property type="match status" value="1"/>
</dbReference>
<dbReference type="Proteomes" id="UP001251528">
    <property type="component" value="Unassembled WGS sequence"/>
</dbReference>
<dbReference type="InterPro" id="IPR055496">
    <property type="entry name" value="DUF7068"/>
</dbReference>
<keyword evidence="8" id="KW-1133">Transmembrane helix</keyword>
<dbReference type="InterPro" id="IPR016024">
    <property type="entry name" value="ARM-type_fold"/>
</dbReference>
<protein>
    <recommendedName>
        <fullName evidence="6">Protein SERAC1</fullName>
    </recommendedName>
    <alternativeName>
        <fullName evidence="7">Serine active site-containing protein 1</fullName>
    </alternativeName>
</protein>
<keyword evidence="8" id="KW-0812">Transmembrane</keyword>
<evidence type="ECO:0000259" key="9">
    <source>
        <dbReference type="PROSITE" id="PS50837"/>
    </source>
</evidence>
<evidence type="ECO:0000256" key="5">
    <source>
        <dbReference type="ARBA" id="ARBA00038024"/>
    </source>
</evidence>
<comment type="caution">
    <text evidence="10">The sequence shown here is derived from an EMBL/GenBank/DDBJ whole genome shotgun (WGS) entry which is preliminary data.</text>
</comment>
<dbReference type="Gene3D" id="3.40.50.300">
    <property type="entry name" value="P-loop containing nucleotide triphosphate hydrolases"/>
    <property type="match status" value="1"/>
</dbReference>
<dbReference type="InterPro" id="IPR052374">
    <property type="entry name" value="SERAC1"/>
</dbReference>
<evidence type="ECO:0000256" key="1">
    <source>
        <dbReference type="ARBA" id="ARBA00004167"/>
    </source>
</evidence>
<keyword evidence="3" id="KW-0443">Lipid metabolism</keyword>
<evidence type="ECO:0000256" key="8">
    <source>
        <dbReference type="SAM" id="Phobius"/>
    </source>
</evidence>
<dbReference type="PROSITE" id="PS50837">
    <property type="entry name" value="NACHT"/>
    <property type="match status" value="1"/>
</dbReference>
<keyword evidence="8" id="KW-0472">Membrane</keyword>
<keyword evidence="3" id="KW-0594">Phospholipid biosynthesis</keyword>
<reference evidence="10" key="1">
    <citation type="submission" date="2023-06" db="EMBL/GenBank/DDBJ databases">
        <title>Conoideocrella luteorostrata (Hypocreales: Clavicipitaceae), a potential biocontrol fungus for elongate hemlock scale in United States Christmas tree production areas.</title>
        <authorList>
            <person name="Barrett H."/>
            <person name="Lovett B."/>
            <person name="Macias A.M."/>
            <person name="Stajich J.E."/>
            <person name="Kasson M.T."/>
        </authorList>
    </citation>
    <scope>NUCLEOTIDE SEQUENCE</scope>
    <source>
        <strain evidence="10">ARSEF 14590</strain>
    </source>
</reference>
<accession>A0AAJ0FVA9</accession>
<evidence type="ECO:0000256" key="6">
    <source>
        <dbReference type="ARBA" id="ARBA00040991"/>
    </source>
</evidence>
<dbReference type="SUPFAM" id="SSF53474">
    <property type="entry name" value="alpha/beta-Hydrolases"/>
    <property type="match status" value="1"/>
</dbReference>
<comment type="similarity">
    <text evidence="5">Belongs to the SERAC1 family.</text>
</comment>
<feature type="transmembrane region" description="Helical" evidence="8">
    <location>
        <begin position="7"/>
        <end position="28"/>
    </location>
</feature>
<sequence>MTWIWTLCGVATLVVVMLTNLIILFVVARHRRGDKPRSGKLRVLLDPADAEFVIVAVHGLGANPKYTWTRASHNGSAEQESTSSSSRVHLLRDLLGPDFPQARILCFEYDCDWLINASAKTSWEIGRSLLDQLKAENLHRPLPIVFIGHSLGGIVIKESDEVFNTTSGIIFLGTPHHGSSASTAAAVLAFVTSFVGSDATLPLSLRSDRNELSNLADTFQKRLFSKQSRHKKFPVIAFYETKRTCVFRWLPLGKVVSRNSATVHADEVHAVDTDHSGLNKYTGRDELYEQLKTAVNSVITPSLIKQADQKVKECYYNQRLRVERLSGESLSMDQCYINLAIVEHNRQTSSQTIRAKATASPFSLFSRQKVETPDKEDQIDLATIFNERKTSDGRLIQPRRILIRGRAGVGKTTLCKKIIKEFYDGKWSDWTKLFHRVLWVPLRNLKLDERQIPGYGFKHLFGHEYFSQAENKSDLEKALFNELKSNPNKTLFLLDGLDEVSQDLRGAEGTAFFLNFLLSQPNAIITSRPSGSIGGLNPLDLELETTGFYPEQVQMYIERAFPDLDTGEISSEKVKQVRQFLDNHPLVQTLVRIPIQLDALCYTWDILDQGTMPDTMTGIYKSIEQNLWKKDAERLYKEYNGKPVKSTNIGSQNPQFLVDNEIRFLEGLAFTGIYNKVIEFFPKHQNEVQKQFAPANLLLEFTLPFLSFLRTSDPPCINLRSYHFIHLTFQEYFAARYFVRQWKANQNLLCHNFGVTAPDEVNARIFLRKNKYSEQYNLMWRFVSGLLADEKEQVTDLFNTIEDQPRDLLGPTHQRLVMHCLNEVDFLGQLPIRSKLEQRLPEWILFECHLTGTSTFARDTECPEKCIIAALKTNSATEKILTAMQYRRAQLSDEMIAIIKGLLQDKEEKIQFAAANALGGQSHLPEAAIIGLIELLRDKEESARSGAAYALGEQSHLPEAAIPLITKLLHSKGEGARSCAKFLQSKSELMNQMLGSVGLLSKSEQPSKTMSPALREPKFLGFLLQMLLHCCFNKQLSLYVDDFGDTRSCILNQSSDLRSAHLQGGNLEHNLYNGLCEGRQLCNTHGFKLWDGVGDSPDDIL</sequence>
<dbReference type="SUPFAM" id="SSF52540">
    <property type="entry name" value="P-loop containing nucleoside triphosphate hydrolases"/>
    <property type="match status" value="1"/>
</dbReference>
<keyword evidence="11" id="KW-1185">Reference proteome</keyword>
<organism evidence="10 11">
    <name type="scientific">Conoideocrella luteorostrata</name>
    <dbReference type="NCBI Taxonomy" id="1105319"/>
    <lineage>
        <taxon>Eukaryota</taxon>
        <taxon>Fungi</taxon>
        <taxon>Dikarya</taxon>
        <taxon>Ascomycota</taxon>
        <taxon>Pezizomycotina</taxon>
        <taxon>Sordariomycetes</taxon>
        <taxon>Hypocreomycetidae</taxon>
        <taxon>Hypocreales</taxon>
        <taxon>Clavicipitaceae</taxon>
        <taxon>Conoideocrella</taxon>
    </lineage>
</organism>
<evidence type="ECO:0000256" key="4">
    <source>
        <dbReference type="ARBA" id="ARBA00023264"/>
    </source>
</evidence>
<keyword evidence="4" id="KW-1208">Phospholipid metabolism</keyword>
<dbReference type="Pfam" id="PF23238">
    <property type="entry name" value="DUF7068"/>
    <property type="match status" value="1"/>
</dbReference>